<dbReference type="Gene3D" id="3.40.50.720">
    <property type="entry name" value="NAD(P)-binding Rossmann-like Domain"/>
    <property type="match status" value="1"/>
</dbReference>
<feature type="domain" description="NAD-dependent epimerase/dehydratase" evidence="3">
    <location>
        <begin position="33"/>
        <end position="276"/>
    </location>
</feature>
<dbReference type="RefSeq" id="WP_171219953.1">
    <property type="nucleotide sequence ID" value="NZ_JABEPP010000005.1"/>
</dbReference>
<evidence type="ECO:0000313" key="4">
    <source>
        <dbReference type="EMBL" id="NNM74528.1"/>
    </source>
</evidence>
<comment type="similarity">
    <text evidence="2">Belongs to the NAD(P)-dependent epimerase/dehydratase family.</text>
</comment>
<gene>
    <name evidence="4" type="ORF">HJG44_19395</name>
</gene>
<comment type="pathway">
    <text evidence="1">Bacterial outer membrane biogenesis; LPS O-antigen biosynthesis.</text>
</comment>
<reference evidence="4 5" key="1">
    <citation type="submission" date="2020-04" db="EMBL/GenBank/DDBJ databases">
        <title>Enterovirga sp. isolate from soil.</title>
        <authorList>
            <person name="Chea S."/>
            <person name="Kim D.-U."/>
        </authorList>
    </citation>
    <scope>NUCLEOTIDE SEQUENCE [LARGE SCALE GENOMIC DNA]</scope>
    <source>
        <strain evidence="4 5">DB1703</strain>
    </source>
</reference>
<evidence type="ECO:0000313" key="5">
    <source>
        <dbReference type="Proteomes" id="UP000564885"/>
    </source>
</evidence>
<evidence type="ECO:0000256" key="1">
    <source>
        <dbReference type="ARBA" id="ARBA00005125"/>
    </source>
</evidence>
<dbReference type="InterPro" id="IPR001509">
    <property type="entry name" value="Epimerase_deHydtase"/>
</dbReference>
<dbReference type="SUPFAM" id="SSF51735">
    <property type="entry name" value="NAD(P)-binding Rossmann-fold domains"/>
    <property type="match status" value="1"/>
</dbReference>
<evidence type="ECO:0000256" key="2">
    <source>
        <dbReference type="ARBA" id="ARBA00007637"/>
    </source>
</evidence>
<comment type="caution">
    <text evidence="4">The sequence shown here is derived from an EMBL/GenBank/DDBJ whole genome shotgun (WGS) entry which is preliminary data.</text>
</comment>
<name>A0A849IAU5_9HYPH</name>
<dbReference type="PANTHER" id="PTHR43000">
    <property type="entry name" value="DTDP-D-GLUCOSE 4,6-DEHYDRATASE-RELATED"/>
    <property type="match status" value="1"/>
</dbReference>
<organism evidence="4 5">
    <name type="scientific">Enterovirga aerilata</name>
    <dbReference type="NCBI Taxonomy" id="2730920"/>
    <lineage>
        <taxon>Bacteria</taxon>
        <taxon>Pseudomonadati</taxon>
        <taxon>Pseudomonadota</taxon>
        <taxon>Alphaproteobacteria</taxon>
        <taxon>Hyphomicrobiales</taxon>
        <taxon>Methylobacteriaceae</taxon>
        <taxon>Enterovirga</taxon>
    </lineage>
</organism>
<proteinExistence type="inferred from homology"/>
<accession>A0A849IAU5</accession>
<dbReference type="EMBL" id="JABEPP010000005">
    <property type="protein sequence ID" value="NNM74528.1"/>
    <property type="molecule type" value="Genomic_DNA"/>
</dbReference>
<sequence length="349" mass="37063">MNAGAAGFCIGDLEEAVGHASGALRDLDGSSLFLTGGTGFFGRWLLAVLDHARMRLGLRLQVTLLSRRPEAFAEAHPHLASLGFLRLVAGDVRSFSFPSRKFSHIIHAATDTSAAAGRDPADLIGSVVDGTRRVLELAARCEARRLLYVSSGAVYGPQPPGMAALAEEYSGAPDPLDPRSSYGQAKRLAEHLCALAADRTGIETVIARAFAFVGPGLPLDGHFAIGNFIRDALAGKEISVGGDGTPVRSYLYAGDLAAWLPTLLAKGRPGRAYNVGSDREIRIAELARLVGSVIPGSGEIVIRGEPDPAATRNRYVPSIERARTELALDSWTPLDEAIRRTARYARGEA</sequence>
<dbReference type="Pfam" id="PF01370">
    <property type="entry name" value="Epimerase"/>
    <property type="match status" value="1"/>
</dbReference>
<keyword evidence="5" id="KW-1185">Reference proteome</keyword>
<dbReference type="Proteomes" id="UP000564885">
    <property type="component" value="Unassembled WGS sequence"/>
</dbReference>
<dbReference type="InterPro" id="IPR036291">
    <property type="entry name" value="NAD(P)-bd_dom_sf"/>
</dbReference>
<protein>
    <submittedName>
        <fullName evidence="4">NAD-dependent epimerase/dehydratase family protein</fullName>
    </submittedName>
</protein>
<dbReference type="AlphaFoldDB" id="A0A849IAU5"/>
<evidence type="ECO:0000259" key="3">
    <source>
        <dbReference type="Pfam" id="PF01370"/>
    </source>
</evidence>